<gene>
    <name evidence="3" type="ORF">NCGR_LOCUS65097</name>
</gene>
<evidence type="ECO:0000313" key="3">
    <source>
        <dbReference type="EMBL" id="CAD6340999.1"/>
    </source>
</evidence>
<dbReference type="Pfam" id="PF07859">
    <property type="entry name" value="Abhydrolase_3"/>
    <property type="match status" value="1"/>
</dbReference>
<feature type="compositionally biased region" description="Basic residues" evidence="1">
    <location>
        <begin position="26"/>
        <end position="40"/>
    </location>
</feature>
<dbReference type="InterPro" id="IPR013094">
    <property type="entry name" value="AB_hydrolase_3"/>
</dbReference>
<dbReference type="InterPro" id="IPR029058">
    <property type="entry name" value="AB_hydrolase_fold"/>
</dbReference>
<dbReference type="PANTHER" id="PTHR23024">
    <property type="entry name" value="ARYLACETAMIDE DEACETYLASE"/>
    <property type="match status" value="1"/>
</dbReference>
<feature type="region of interest" description="Disordered" evidence="1">
    <location>
        <begin position="18"/>
        <end position="42"/>
    </location>
</feature>
<dbReference type="EMBL" id="CAJGYO010000103">
    <property type="protein sequence ID" value="CAD6340999.1"/>
    <property type="molecule type" value="Genomic_DNA"/>
</dbReference>
<dbReference type="Proteomes" id="UP000604825">
    <property type="component" value="Unassembled WGS sequence"/>
</dbReference>
<proteinExistence type="predicted"/>
<protein>
    <recommendedName>
        <fullName evidence="2">Alpha/beta hydrolase fold-3 domain-containing protein</fullName>
    </recommendedName>
</protein>
<dbReference type="SUPFAM" id="SSF53474">
    <property type="entry name" value="alpha/beta-Hydrolases"/>
    <property type="match status" value="1"/>
</dbReference>
<name>A0A811SKD5_9POAL</name>
<dbReference type="PANTHER" id="PTHR23024:SF24">
    <property type="entry name" value="ALPHA_BETA HYDROLASE FOLD-3 DOMAIN-CONTAINING PROTEIN"/>
    <property type="match status" value="1"/>
</dbReference>
<dbReference type="AlphaFoldDB" id="A0A811SKD5"/>
<sequence length="364" mass="40784">MAFPWAVSSATRREELASASREQARWRKKPAPRRKRRQWRHGPPALPWTVRLQIFGLVTATDIAQRADGMVNRFVFSLADRQAYASACPDRLGVVSADIAAEPSAAIPVPLVVYVHGGDVALFSAASAPYDAMYHRFCRELGAVVMFVNYRLAPEHRYPTAYDDRTDVLWFLVNGGLPDGELAVSVDLSRCFLTVDSASGNIVHHMARRWTVAGTAFGDLVAVRIAGIILLQPYFGGEEGTAAELRLEGVAPVVNIRRSNWSWRAFHPEGATRDHPAAHVTVTEPELGEAFPPALVVIDGLDPLQDWQRRYAEMPRQEGKYVQVVEFTESIHAFYIFPEFTNTRKVVKRIKAFMDENYVEFDSL</sequence>
<dbReference type="GO" id="GO:0016787">
    <property type="term" value="F:hydrolase activity"/>
    <property type="evidence" value="ECO:0007669"/>
    <property type="project" value="InterPro"/>
</dbReference>
<evidence type="ECO:0000313" key="4">
    <source>
        <dbReference type="Proteomes" id="UP000604825"/>
    </source>
</evidence>
<keyword evidence="4" id="KW-1185">Reference proteome</keyword>
<feature type="domain" description="Alpha/beta hydrolase fold-3" evidence="2">
    <location>
        <begin position="112"/>
        <end position="335"/>
    </location>
</feature>
<dbReference type="InterPro" id="IPR050466">
    <property type="entry name" value="Carboxylest/Gibb_receptor"/>
</dbReference>
<organism evidence="3 4">
    <name type="scientific">Miscanthus lutarioriparius</name>
    <dbReference type="NCBI Taxonomy" id="422564"/>
    <lineage>
        <taxon>Eukaryota</taxon>
        <taxon>Viridiplantae</taxon>
        <taxon>Streptophyta</taxon>
        <taxon>Embryophyta</taxon>
        <taxon>Tracheophyta</taxon>
        <taxon>Spermatophyta</taxon>
        <taxon>Magnoliopsida</taxon>
        <taxon>Liliopsida</taxon>
        <taxon>Poales</taxon>
        <taxon>Poaceae</taxon>
        <taxon>PACMAD clade</taxon>
        <taxon>Panicoideae</taxon>
        <taxon>Andropogonodae</taxon>
        <taxon>Andropogoneae</taxon>
        <taxon>Saccharinae</taxon>
        <taxon>Miscanthus</taxon>
    </lineage>
</organism>
<dbReference type="Gene3D" id="3.40.50.1820">
    <property type="entry name" value="alpha/beta hydrolase"/>
    <property type="match status" value="1"/>
</dbReference>
<evidence type="ECO:0000256" key="1">
    <source>
        <dbReference type="SAM" id="MobiDB-lite"/>
    </source>
</evidence>
<reference evidence="3" key="1">
    <citation type="submission" date="2020-10" db="EMBL/GenBank/DDBJ databases">
        <authorList>
            <person name="Han B."/>
            <person name="Lu T."/>
            <person name="Zhao Q."/>
            <person name="Huang X."/>
            <person name="Zhao Y."/>
        </authorList>
    </citation>
    <scope>NUCLEOTIDE SEQUENCE</scope>
</reference>
<accession>A0A811SKD5</accession>
<dbReference type="OrthoDB" id="408631at2759"/>
<evidence type="ECO:0000259" key="2">
    <source>
        <dbReference type="Pfam" id="PF07859"/>
    </source>
</evidence>
<comment type="caution">
    <text evidence="3">The sequence shown here is derived from an EMBL/GenBank/DDBJ whole genome shotgun (WGS) entry which is preliminary data.</text>
</comment>